<comment type="similarity">
    <text evidence="1">Belongs to the disease resistance NB-LRR family.</text>
</comment>
<dbReference type="InterPro" id="IPR058922">
    <property type="entry name" value="WHD_DRP"/>
</dbReference>
<evidence type="ECO:0000313" key="12">
    <source>
        <dbReference type="EMBL" id="WMV19333.1"/>
    </source>
</evidence>
<dbReference type="Pfam" id="PF18052">
    <property type="entry name" value="Rx_N"/>
    <property type="match status" value="1"/>
</dbReference>
<feature type="non-terminal residue" evidence="12">
    <location>
        <position position="1"/>
    </location>
</feature>
<dbReference type="InterPro" id="IPR027417">
    <property type="entry name" value="P-loop_NTPase"/>
</dbReference>
<dbReference type="PANTHER" id="PTHR36766">
    <property type="entry name" value="PLANT BROAD-SPECTRUM MILDEW RESISTANCE PROTEIN RPW8"/>
    <property type="match status" value="1"/>
</dbReference>
<dbReference type="Gene3D" id="1.10.8.430">
    <property type="entry name" value="Helical domain of apoptotic protease-activating factors"/>
    <property type="match status" value="1"/>
</dbReference>
<dbReference type="InterPro" id="IPR002182">
    <property type="entry name" value="NB-ARC"/>
</dbReference>
<dbReference type="Pfam" id="PF00931">
    <property type="entry name" value="NB-ARC"/>
    <property type="match status" value="1"/>
</dbReference>
<evidence type="ECO:0000256" key="4">
    <source>
        <dbReference type="ARBA" id="ARBA00022741"/>
    </source>
</evidence>
<dbReference type="GO" id="GO:0005524">
    <property type="term" value="F:ATP binding"/>
    <property type="evidence" value="ECO:0007669"/>
    <property type="project" value="UniProtKB-KW"/>
</dbReference>
<evidence type="ECO:0000259" key="10">
    <source>
        <dbReference type="Pfam" id="PF23559"/>
    </source>
</evidence>
<feature type="domain" description="R13L1/DRL21-like LRR repeat region" evidence="11">
    <location>
        <begin position="631"/>
        <end position="749"/>
    </location>
</feature>
<keyword evidence="3" id="KW-0677">Repeat</keyword>
<keyword evidence="6" id="KW-0067">ATP-binding</keyword>
<dbReference type="GO" id="GO:0043531">
    <property type="term" value="F:ADP binding"/>
    <property type="evidence" value="ECO:0007669"/>
    <property type="project" value="InterPro"/>
</dbReference>
<dbReference type="EMBL" id="CP133614">
    <property type="protein sequence ID" value="WMV19333.1"/>
    <property type="molecule type" value="Genomic_DNA"/>
</dbReference>
<proteinExistence type="inferred from homology"/>
<dbReference type="InterPro" id="IPR032675">
    <property type="entry name" value="LRR_dom_sf"/>
</dbReference>
<evidence type="ECO:0000256" key="6">
    <source>
        <dbReference type="ARBA" id="ARBA00022840"/>
    </source>
</evidence>
<dbReference type="Proteomes" id="UP001234989">
    <property type="component" value="Chromosome 3"/>
</dbReference>
<dbReference type="Gene3D" id="1.10.10.10">
    <property type="entry name" value="Winged helix-like DNA-binding domain superfamily/Winged helix DNA-binding domain"/>
    <property type="match status" value="1"/>
</dbReference>
<dbReference type="FunFam" id="3.40.50.300:FF:001091">
    <property type="entry name" value="Probable disease resistance protein At1g61300"/>
    <property type="match status" value="1"/>
</dbReference>
<dbReference type="Gene3D" id="3.40.50.300">
    <property type="entry name" value="P-loop containing nucleotide triphosphate hydrolases"/>
    <property type="match status" value="1"/>
</dbReference>
<protein>
    <recommendedName>
        <fullName evidence="14">Disease resistance protein R3a-like protein</fullName>
    </recommendedName>
</protein>
<dbReference type="FunFam" id="1.10.10.10:FF:000322">
    <property type="entry name" value="Probable disease resistance protein At1g63360"/>
    <property type="match status" value="1"/>
</dbReference>
<accession>A0AAF0QA82</accession>
<evidence type="ECO:0000259" key="8">
    <source>
        <dbReference type="Pfam" id="PF00931"/>
    </source>
</evidence>
<dbReference type="InterPro" id="IPR041118">
    <property type="entry name" value="Rx_N"/>
</dbReference>
<feature type="coiled-coil region" evidence="7">
    <location>
        <begin position="77"/>
        <end position="157"/>
    </location>
</feature>
<dbReference type="PRINTS" id="PR00364">
    <property type="entry name" value="DISEASERSIST"/>
</dbReference>
<keyword evidence="4" id="KW-0547">Nucleotide-binding</keyword>
<dbReference type="InterPro" id="IPR056789">
    <property type="entry name" value="LRR_R13L1-DRL21"/>
</dbReference>
<dbReference type="InterPro" id="IPR036388">
    <property type="entry name" value="WH-like_DNA-bd_sf"/>
</dbReference>
<dbReference type="AlphaFoldDB" id="A0AAF0QA82"/>
<dbReference type="Gene3D" id="1.20.5.4130">
    <property type="match status" value="1"/>
</dbReference>
<dbReference type="Gene3D" id="3.80.10.10">
    <property type="entry name" value="Ribonuclease Inhibitor"/>
    <property type="match status" value="3"/>
</dbReference>
<reference evidence="12" key="1">
    <citation type="submission" date="2023-08" db="EMBL/GenBank/DDBJ databases">
        <title>A de novo genome assembly of Solanum verrucosum Schlechtendal, a Mexican diploid species geographically isolated from the other diploid A-genome species in potato relatives.</title>
        <authorList>
            <person name="Hosaka K."/>
        </authorList>
    </citation>
    <scope>NUCLEOTIDE SEQUENCE</scope>
    <source>
        <tissue evidence="12">Young leaves</tissue>
    </source>
</reference>
<feature type="domain" description="Disease resistance N-terminal" evidence="9">
    <location>
        <begin position="14"/>
        <end position="106"/>
    </location>
</feature>
<feature type="domain" description="NB-ARC" evidence="8">
    <location>
        <begin position="184"/>
        <end position="357"/>
    </location>
</feature>
<evidence type="ECO:0000259" key="9">
    <source>
        <dbReference type="Pfam" id="PF18052"/>
    </source>
</evidence>
<keyword evidence="13" id="KW-1185">Reference proteome</keyword>
<evidence type="ECO:0000256" key="3">
    <source>
        <dbReference type="ARBA" id="ARBA00022737"/>
    </source>
</evidence>
<dbReference type="Pfam" id="PF25019">
    <property type="entry name" value="LRR_R13L1-DRL21"/>
    <property type="match status" value="1"/>
</dbReference>
<dbReference type="PANTHER" id="PTHR36766:SF51">
    <property type="entry name" value="DISEASE RESISTANCE RPP13-LIKE PROTEIN 1"/>
    <property type="match status" value="1"/>
</dbReference>
<evidence type="ECO:0000256" key="5">
    <source>
        <dbReference type="ARBA" id="ARBA00022821"/>
    </source>
</evidence>
<evidence type="ECO:0000256" key="1">
    <source>
        <dbReference type="ARBA" id="ARBA00008894"/>
    </source>
</evidence>
<dbReference type="SUPFAM" id="SSF52058">
    <property type="entry name" value="L domain-like"/>
    <property type="match status" value="1"/>
</dbReference>
<dbReference type="InterPro" id="IPR042197">
    <property type="entry name" value="Apaf_helical"/>
</dbReference>
<evidence type="ECO:0000313" key="13">
    <source>
        <dbReference type="Proteomes" id="UP001234989"/>
    </source>
</evidence>
<evidence type="ECO:0000256" key="2">
    <source>
        <dbReference type="ARBA" id="ARBA00022614"/>
    </source>
</evidence>
<name>A0AAF0QA82_SOLVR</name>
<sequence>ISEMEIGLAVGGAFLSSALNVLFDRLAPQGDMLNMFQMHTDDVQLFEKLGDILLGLQIVLSDAENKKASNQFVSQWLNKLQSAVDGAENLIEEVNYEALRLKVEGQVQNLAETSNQQVSDLNLSLSDDFFLNIKKKLEDTIKKLEGLEKQIGRLGLKEHFSSTKQETRTPSTSLVDDTGIFGRQNEIENLIGRLLSKDTKGKNLAVVPIVGMGGVGKTTLAKEVYNDERVQKHFGLKAWFCVSEAYDAFRITKGLLQEIGSTDLKVDDNLNQLQVKLKERLNGKRFLVVLDDVWNDNHPEWDDLRNVLVQGDIGSKIIVTTRKESVALMMGSGAINVGTLSDEVSWDLFKRHSLENRDPKEHLELEEIGKQIAHRCKGLPLALKALAGILCCKSKVDEWRDILRSEIWELPSCSNGILPALMLSYNDLPARLKQCFAYCAIYLKDYQFCKDQVIYMWIANGLVQQFHSGNQYFLELRSRSLFEMVSESSEQDVEKFLMHDLVNDLAQIASSNLCIRLEENKGSHMLEQCRHMSYSLGGDGDFEKLKSLFKSEQLRTLLPLNIQFHYPFKLSKRVLHNILPGLRSLRMEKLINLRHLDISNTCCLKMPLHLSKLKSLQVLMGDKFLLGGSRMEDLGEAQNLYGSLSIVELQNVVDRTEAVKAKMREKNHVEKLSLEWSEKATQDFYGSSSSKKPFNSLEGLLFADMPEWKQCILPTTLKTIRISDCRKLKLEQPVGEMSMFLEKLTLRKCDCIDDISPEFLPRVRKLWVQDCHNLSRFLIPTATETLFIGSCKKVEKLSAACGGTQMTSLDIEHCCKLKRLPERMQELLPSLKELDLSDCPEIESFPQGGLPFNLQFLSIFHCMKLVNGRKEWRLQRFPCLTKLVIYHDGSDEEILAGENWELPSSLQTLIIYDLKTLSNQVLKSLTSLSMLHFSGHHELHSLGLWHLTSLRCLHIINCPNLQSLSKSALPSSLSQLEISHCHNLQLLSESTLPSSLSELTIIDCPKLQSLPVKGMPSSFSKLSIHDCPLLRPLLEFDKGEYWPNIAQFPIIDIDKECL</sequence>
<evidence type="ECO:0008006" key="14">
    <source>
        <dbReference type="Google" id="ProtNLM"/>
    </source>
</evidence>
<organism evidence="12 13">
    <name type="scientific">Solanum verrucosum</name>
    <dbReference type="NCBI Taxonomy" id="315347"/>
    <lineage>
        <taxon>Eukaryota</taxon>
        <taxon>Viridiplantae</taxon>
        <taxon>Streptophyta</taxon>
        <taxon>Embryophyta</taxon>
        <taxon>Tracheophyta</taxon>
        <taxon>Spermatophyta</taxon>
        <taxon>Magnoliopsida</taxon>
        <taxon>eudicotyledons</taxon>
        <taxon>Gunneridae</taxon>
        <taxon>Pentapetalae</taxon>
        <taxon>asterids</taxon>
        <taxon>lamiids</taxon>
        <taxon>Solanales</taxon>
        <taxon>Solanaceae</taxon>
        <taxon>Solanoideae</taxon>
        <taxon>Solaneae</taxon>
        <taxon>Solanum</taxon>
    </lineage>
</organism>
<feature type="domain" description="Disease resistance protein winged helix" evidence="10">
    <location>
        <begin position="441"/>
        <end position="506"/>
    </location>
</feature>
<dbReference type="SUPFAM" id="SSF52540">
    <property type="entry name" value="P-loop containing nucleoside triphosphate hydrolases"/>
    <property type="match status" value="1"/>
</dbReference>
<keyword evidence="7" id="KW-0175">Coiled coil</keyword>
<keyword evidence="5" id="KW-0611">Plant defense</keyword>
<dbReference type="GO" id="GO:0051607">
    <property type="term" value="P:defense response to virus"/>
    <property type="evidence" value="ECO:0007669"/>
    <property type="project" value="UniProtKB-ARBA"/>
</dbReference>
<evidence type="ECO:0000259" key="11">
    <source>
        <dbReference type="Pfam" id="PF25019"/>
    </source>
</evidence>
<dbReference type="SUPFAM" id="SSF52047">
    <property type="entry name" value="RNI-like"/>
    <property type="match status" value="1"/>
</dbReference>
<dbReference type="Pfam" id="PF23559">
    <property type="entry name" value="WHD_DRP"/>
    <property type="match status" value="1"/>
</dbReference>
<evidence type="ECO:0000256" key="7">
    <source>
        <dbReference type="SAM" id="Coils"/>
    </source>
</evidence>
<gene>
    <name evidence="12" type="ORF">MTR67_012718</name>
</gene>
<keyword evidence="2" id="KW-0433">Leucine-rich repeat</keyword>